<comment type="caution">
    <text evidence="2">The sequence shown here is derived from an EMBL/GenBank/DDBJ whole genome shotgun (WGS) entry which is preliminary data.</text>
</comment>
<keyword evidence="2" id="KW-0378">Hydrolase</keyword>
<dbReference type="InterPro" id="IPR006175">
    <property type="entry name" value="YjgF/YER057c/UK114"/>
</dbReference>
<dbReference type="Gene3D" id="3.30.1330.40">
    <property type="entry name" value="RutC-like"/>
    <property type="match status" value="2"/>
</dbReference>
<gene>
    <name evidence="2" type="ORF">NVS89_19570</name>
</gene>
<dbReference type="GO" id="GO:0019239">
    <property type="term" value="F:deaminase activity"/>
    <property type="evidence" value="ECO:0007669"/>
    <property type="project" value="TreeGrafter"/>
</dbReference>
<dbReference type="GO" id="GO:0005829">
    <property type="term" value="C:cytosol"/>
    <property type="evidence" value="ECO:0007669"/>
    <property type="project" value="TreeGrafter"/>
</dbReference>
<keyword evidence="3" id="KW-1185">Reference proteome</keyword>
<dbReference type="InterPro" id="IPR035959">
    <property type="entry name" value="RutC-like_sf"/>
</dbReference>
<comment type="similarity">
    <text evidence="1">Belongs to the RutC family.</text>
</comment>
<dbReference type="PANTHER" id="PTHR11803">
    <property type="entry name" value="2-IMINOBUTANOATE/2-IMINOPROPANOATE DEAMINASE RIDA"/>
    <property type="match status" value="1"/>
</dbReference>
<evidence type="ECO:0000313" key="3">
    <source>
        <dbReference type="Proteomes" id="UP001151088"/>
    </source>
</evidence>
<dbReference type="CDD" id="cd00448">
    <property type="entry name" value="YjgF_YER057c_UK114_family"/>
    <property type="match status" value="2"/>
</dbReference>
<dbReference type="Proteomes" id="UP001151088">
    <property type="component" value="Unassembled WGS sequence"/>
</dbReference>
<dbReference type="Pfam" id="PF01042">
    <property type="entry name" value="Ribonuc_L-PSP"/>
    <property type="match status" value="2"/>
</dbReference>
<reference evidence="2" key="1">
    <citation type="submission" date="2022-08" db="EMBL/GenBank/DDBJ databases">
        <authorList>
            <person name="Li F."/>
        </authorList>
    </citation>
    <scope>NUCLEOTIDE SEQUENCE</scope>
    <source>
        <strain evidence="2">MQZ15Z-1</strain>
    </source>
</reference>
<dbReference type="RefSeq" id="WP_258734450.1">
    <property type="nucleotide sequence ID" value="NZ_JANTHZ010000011.1"/>
</dbReference>
<accession>A0A9X2PEL2</accession>
<protein>
    <submittedName>
        <fullName evidence="2">Rid family hydrolase</fullName>
    </submittedName>
</protein>
<name>A0A9X2PEL2_9HYPH</name>
<dbReference type="EMBL" id="JANTHZ010000011">
    <property type="protein sequence ID" value="MCS0497291.1"/>
    <property type="molecule type" value="Genomic_DNA"/>
</dbReference>
<evidence type="ECO:0000256" key="1">
    <source>
        <dbReference type="ARBA" id="ARBA00010552"/>
    </source>
</evidence>
<sequence>MVETRSFPFAVRGAESLAVRAGGLVVTGGLAAAPGGDPLAPAQAMLEALGSDLPAAARLKAYLADIRSAQALRARLPAFPAATSAVGAMLPDGVDALVELIAGADEPPVRHSSPGGPGVTQLGGLLFCDGAHFDPSSGAEEAGDLRAQARQVLGGILGALAPLGAGAGDLVKVNNTAARWHNYGFYNEVYNELLAGANAARCSVGGVLEQPLALVEVDAVAASGGGLRFVDSTMSGVGRTSFSYRDDTVYLPELGPCKGPHAHGARAGDVVFIAGECPYDAQDRLVGPGDIAAQTRQTLRNVELSLEALGAGLSDVVRTNVTLSDMRLFEGFDAAYAAAFAGPYPARTVVGAPLGQYGILVEIEAIAVIGAGLEGVFLTGEPA</sequence>
<dbReference type="SUPFAM" id="SSF55298">
    <property type="entry name" value="YjgF-like"/>
    <property type="match status" value="3"/>
</dbReference>
<organism evidence="2 3">
    <name type="scientific">Ancylobacter mangrovi</name>
    <dbReference type="NCBI Taxonomy" id="2972472"/>
    <lineage>
        <taxon>Bacteria</taxon>
        <taxon>Pseudomonadati</taxon>
        <taxon>Pseudomonadota</taxon>
        <taxon>Alphaproteobacteria</taxon>
        <taxon>Hyphomicrobiales</taxon>
        <taxon>Xanthobacteraceae</taxon>
        <taxon>Ancylobacter</taxon>
    </lineage>
</organism>
<evidence type="ECO:0000313" key="2">
    <source>
        <dbReference type="EMBL" id="MCS0497291.1"/>
    </source>
</evidence>
<proteinExistence type="inferred from homology"/>
<dbReference type="AlphaFoldDB" id="A0A9X2PEL2"/>
<dbReference type="PANTHER" id="PTHR11803:SF58">
    <property type="entry name" value="PROTEIN HMF1-RELATED"/>
    <property type="match status" value="1"/>
</dbReference>